<accession>A0A0A9HQI3</accession>
<proteinExistence type="predicted"/>
<reference evidence="1" key="2">
    <citation type="journal article" date="2015" name="Data Brief">
        <title>Shoot transcriptome of the giant reed, Arundo donax.</title>
        <authorList>
            <person name="Barrero R.A."/>
            <person name="Guerrero F.D."/>
            <person name="Moolhuijzen P."/>
            <person name="Goolsby J.A."/>
            <person name="Tidwell J."/>
            <person name="Bellgard S.E."/>
            <person name="Bellgard M.I."/>
        </authorList>
    </citation>
    <scope>NUCLEOTIDE SEQUENCE</scope>
    <source>
        <tissue evidence="1">Shoot tissue taken approximately 20 cm above the soil surface</tissue>
    </source>
</reference>
<dbReference type="AlphaFoldDB" id="A0A0A9HQI3"/>
<sequence length="25" mass="3083">MIIFTSPQNLILKLNFHREKQNRQI</sequence>
<name>A0A0A9HQI3_ARUDO</name>
<evidence type="ECO:0000313" key="1">
    <source>
        <dbReference type="EMBL" id="JAE38084.1"/>
    </source>
</evidence>
<protein>
    <submittedName>
        <fullName evidence="1">Uncharacterized protein</fullName>
    </submittedName>
</protein>
<dbReference type="EMBL" id="GBRH01159812">
    <property type="protein sequence ID" value="JAE38084.1"/>
    <property type="molecule type" value="Transcribed_RNA"/>
</dbReference>
<reference evidence="1" key="1">
    <citation type="submission" date="2014-09" db="EMBL/GenBank/DDBJ databases">
        <authorList>
            <person name="Magalhaes I.L.F."/>
            <person name="Oliveira U."/>
            <person name="Santos F.R."/>
            <person name="Vidigal T.H.D.A."/>
            <person name="Brescovit A.D."/>
            <person name="Santos A.J."/>
        </authorList>
    </citation>
    <scope>NUCLEOTIDE SEQUENCE</scope>
    <source>
        <tissue evidence="1">Shoot tissue taken approximately 20 cm above the soil surface</tissue>
    </source>
</reference>
<organism evidence="1">
    <name type="scientific">Arundo donax</name>
    <name type="common">Giant reed</name>
    <name type="synonym">Donax arundinaceus</name>
    <dbReference type="NCBI Taxonomy" id="35708"/>
    <lineage>
        <taxon>Eukaryota</taxon>
        <taxon>Viridiplantae</taxon>
        <taxon>Streptophyta</taxon>
        <taxon>Embryophyta</taxon>
        <taxon>Tracheophyta</taxon>
        <taxon>Spermatophyta</taxon>
        <taxon>Magnoliopsida</taxon>
        <taxon>Liliopsida</taxon>
        <taxon>Poales</taxon>
        <taxon>Poaceae</taxon>
        <taxon>PACMAD clade</taxon>
        <taxon>Arundinoideae</taxon>
        <taxon>Arundineae</taxon>
        <taxon>Arundo</taxon>
    </lineage>
</organism>